<dbReference type="InterPro" id="IPR011764">
    <property type="entry name" value="Biotin_carboxylation_dom"/>
</dbReference>
<keyword evidence="2" id="KW-0436">Ligase</keyword>
<dbReference type="InterPro" id="IPR016185">
    <property type="entry name" value="PreATP-grasp_dom_sf"/>
</dbReference>
<proteinExistence type="predicted"/>
<name>A0A381YGF2_9ZZZZ</name>
<dbReference type="GO" id="GO:0005524">
    <property type="term" value="F:ATP binding"/>
    <property type="evidence" value="ECO:0007669"/>
    <property type="project" value="UniProtKB-KW"/>
</dbReference>
<gene>
    <name evidence="9" type="ORF">METZ01_LOCUS128457</name>
</gene>
<evidence type="ECO:0000313" key="9">
    <source>
        <dbReference type="EMBL" id="SVA75603.1"/>
    </source>
</evidence>
<dbReference type="InterPro" id="IPR048429">
    <property type="entry name" value="MCC_alpha_BT"/>
</dbReference>
<evidence type="ECO:0000259" key="6">
    <source>
        <dbReference type="PROSITE" id="PS50968"/>
    </source>
</evidence>
<dbReference type="PROSITE" id="PS50975">
    <property type="entry name" value="ATP_GRASP"/>
    <property type="match status" value="1"/>
</dbReference>
<feature type="domain" description="Lipoyl-binding" evidence="6">
    <location>
        <begin position="550"/>
        <end position="625"/>
    </location>
</feature>
<dbReference type="GO" id="GO:0016874">
    <property type="term" value="F:ligase activity"/>
    <property type="evidence" value="ECO:0007669"/>
    <property type="project" value="UniProtKB-KW"/>
</dbReference>
<dbReference type="PROSITE" id="PS50979">
    <property type="entry name" value="BC"/>
    <property type="match status" value="1"/>
</dbReference>
<evidence type="ECO:0000256" key="3">
    <source>
        <dbReference type="ARBA" id="ARBA00022741"/>
    </source>
</evidence>
<dbReference type="Pfam" id="PF02785">
    <property type="entry name" value="Biotin_carb_C"/>
    <property type="match status" value="1"/>
</dbReference>
<dbReference type="GO" id="GO:0046872">
    <property type="term" value="F:metal ion binding"/>
    <property type="evidence" value="ECO:0007669"/>
    <property type="project" value="InterPro"/>
</dbReference>
<dbReference type="InterPro" id="IPR001882">
    <property type="entry name" value="Biotin_BS"/>
</dbReference>
<evidence type="ECO:0000259" key="7">
    <source>
        <dbReference type="PROSITE" id="PS50975"/>
    </source>
</evidence>
<dbReference type="Gene3D" id="3.30.470.20">
    <property type="entry name" value="ATP-grasp fold, B domain"/>
    <property type="match status" value="1"/>
</dbReference>
<sequence length="631" mass="68317">MGIATVAVYADGDDNAPFVQEADSAIALQGQTSAETYLDAEKVYAACVASGADAVHPGYGFLSENARFAEAIMNRGITWVGPPTHAIEQMGDKLSAKQVMTDAGVPTLPAHELSVGDDPAKAANEIGFPVLVKASAGGGGRGMRVVENIADLEAAIEGARREAEASFGDDTVFLERWLTASRHVEIQILGDNHGNLVHLFERECSIQRRHQKVIEEAPSSAVTPAIREQMGNAAVKAAQKIGYTSAGTVEFLLDGEDFWFLEVNTRLQVEHPVTEAITGLDLVREQLRIAEGEELGYDQDGLTIDGHAIEARLYAEDPTRNFLPSPGTIQVWKPSSQARFDSGVEAGTEVSVNFDPMIAKVIAHAPTRREAAAKLARALETTQLHGITNNRDFLVATLRTPAFIAGDTTTDFIDRVNPMRTREPNATEVSDAAIAAALFAQDRHRKDAKVLRHISSGWRNSMMPPERVRYDVGDSEYAIEYRAKRDGTFDVNVGGDDHHVTLHGVNGDQIDLAIDQRRIAFAVSEDEANRYVHAPTGDVVLTELDRFPKPGVAEFTGGLYAPMPGKVLATEVSPGESVSEGQLLVILEAMKMEHRITAPIDGVVQEVPVNEGDQVDNGQILIVFEENEGES</sequence>
<reference evidence="9" key="1">
    <citation type="submission" date="2018-05" db="EMBL/GenBank/DDBJ databases">
        <authorList>
            <person name="Lanie J.A."/>
            <person name="Ng W.-L."/>
            <person name="Kazmierczak K.M."/>
            <person name="Andrzejewski T.M."/>
            <person name="Davidsen T.M."/>
            <person name="Wayne K.J."/>
            <person name="Tettelin H."/>
            <person name="Glass J.I."/>
            <person name="Rusch D."/>
            <person name="Podicherti R."/>
            <person name="Tsui H.-C.T."/>
            <person name="Winkler M.E."/>
        </authorList>
    </citation>
    <scope>NUCLEOTIDE SEQUENCE</scope>
</reference>
<dbReference type="SUPFAM" id="SSF51246">
    <property type="entry name" value="Rudiment single hybrid motif"/>
    <property type="match status" value="1"/>
</dbReference>
<dbReference type="InterPro" id="IPR005479">
    <property type="entry name" value="CPAse_ATP-bd"/>
</dbReference>
<dbReference type="InterPro" id="IPR005482">
    <property type="entry name" value="Biotin_COase_C"/>
</dbReference>
<dbReference type="PROSITE" id="PS50968">
    <property type="entry name" value="BIOTINYL_LIPOYL"/>
    <property type="match status" value="1"/>
</dbReference>
<dbReference type="PROSITE" id="PS00866">
    <property type="entry name" value="CPSASE_1"/>
    <property type="match status" value="1"/>
</dbReference>
<evidence type="ECO:0000256" key="5">
    <source>
        <dbReference type="ARBA" id="ARBA00023267"/>
    </source>
</evidence>
<keyword evidence="3" id="KW-0547">Nucleotide-binding</keyword>
<dbReference type="SUPFAM" id="SSF52440">
    <property type="entry name" value="PreATP-grasp domain"/>
    <property type="match status" value="1"/>
</dbReference>
<dbReference type="PROSITE" id="PS00188">
    <property type="entry name" value="BIOTIN"/>
    <property type="match status" value="1"/>
</dbReference>
<dbReference type="InterPro" id="IPR000089">
    <property type="entry name" value="Biotin_lipoyl"/>
</dbReference>
<dbReference type="SUPFAM" id="SSF56059">
    <property type="entry name" value="Glutathione synthetase ATP-binding domain-like"/>
    <property type="match status" value="1"/>
</dbReference>
<evidence type="ECO:0000259" key="8">
    <source>
        <dbReference type="PROSITE" id="PS50979"/>
    </source>
</evidence>
<feature type="non-terminal residue" evidence="9">
    <location>
        <position position="631"/>
    </location>
</feature>
<evidence type="ECO:0008006" key="10">
    <source>
        <dbReference type="Google" id="ProtNLM"/>
    </source>
</evidence>
<evidence type="ECO:0000256" key="4">
    <source>
        <dbReference type="ARBA" id="ARBA00022840"/>
    </source>
</evidence>
<feature type="domain" description="ATP-grasp" evidence="7">
    <location>
        <begin position="97"/>
        <end position="291"/>
    </location>
</feature>
<dbReference type="FunFam" id="3.30.1490.20:FF:000003">
    <property type="entry name" value="acetyl-CoA carboxylase isoform X1"/>
    <property type="match status" value="1"/>
</dbReference>
<accession>A0A381YGF2</accession>
<dbReference type="InterPro" id="IPR011054">
    <property type="entry name" value="Rudment_hybrid_motif"/>
</dbReference>
<dbReference type="Pfam" id="PF21139">
    <property type="entry name" value="BT_MCC_alpha"/>
    <property type="match status" value="1"/>
</dbReference>
<evidence type="ECO:0000256" key="2">
    <source>
        <dbReference type="ARBA" id="ARBA00022598"/>
    </source>
</evidence>
<organism evidence="9">
    <name type="scientific">marine metagenome</name>
    <dbReference type="NCBI Taxonomy" id="408172"/>
    <lineage>
        <taxon>unclassified sequences</taxon>
        <taxon>metagenomes</taxon>
        <taxon>ecological metagenomes</taxon>
    </lineage>
</organism>
<dbReference type="Gene3D" id="2.40.50.100">
    <property type="match status" value="1"/>
</dbReference>
<dbReference type="Pfam" id="PF02786">
    <property type="entry name" value="CPSase_L_D2"/>
    <property type="match status" value="1"/>
</dbReference>
<dbReference type="InterPro" id="IPR011053">
    <property type="entry name" value="Single_hybrid_motif"/>
</dbReference>
<keyword evidence="4" id="KW-0067">ATP-binding</keyword>
<dbReference type="AlphaFoldDB" id="A0A381YGF2"/>
<dbReference type="FunFam" id="2.40.50.100:FF:000003">
    <property type="entry name" value="Acetyl-CoA carboxylase biotin carboxyl carrier protein"/>
    <property type="match status" value="1"/>
</dbReference>
<evidence type="ECO:0000256" key="1">
    <source>
        <dbReference type="ARBA" id="ARBA00001953"/>
    </source>
</evidence>
<protein>
    <recommendedName>
        <fullName evidence="10">Biotin carboxylase</fullName>
    </recommendedName>
</protein>
<dbReference type="EMBL" id="UINC01018082">
    <property type="protein sequence ID" value="SVA75603.1"/>
    <property type="molecule type" value="Genomic_DNA"/>
</dbReference>
<dbReference type="Pfam" id="PF00364">
    <property type="entry name" value="Biotin_lipoyl"/>
    <property type="match status" value="1"/>
</dbReference>
<dbReference type="CDD" id="cd06850">
    <property type="entry name" value="biotinyl_domain"/>
    <property type="match status" value="1"/>
</dbReference>
<dbReference type="InterPro" id="IPR011761">
    <property type="entry name" value="ATP-grasp"/>
</dbReference>
<keyword evidence="5" id="KW-0092">Biotin</keyword>
<dbReference type="PANTHER" id="PTHR18866:SF33">
    <property type="entry name" value="METHYLCROTONOYL-COA CARBOXYLASE SUBUNIT ALPHA, MITOCHONDRIAL-RELATED"/>
    <property type="match status" value="1"/>
</dbReference>
<dbReference type="SUPFAM" id="SSF51230">
    <property type="entry name" value="Single hybrid motif"/>
    <property type="match status" value="1"/>
</dbReference>
<dbReference type="PROSITE" id="PS00867">
    <property type="entry name" value="CPSASE_2"/>
    <property type="match status" value="1"/>
</dbReference>
<dbReference type="SMART" id="SM00878">
    <property type="entry name" value="Biotin_carb_C"/>
    <property type="match status" value="1"/>
</dbReference>
<dbReference type="InterPro" id="IPR005481">
    <property type="entry name" value="BC-like_N"/>
</dbReference>
<dbReference type="InterPro" id="IPR050856">
    <property type="entry name" value="Biotin_carboxylase_complex"/>
</dbReference>
<feature type="domain" description="Biotin carboxylation" evidence="8">
    <location>
        <begin position="1"/>
        <end position="418"/>
    </location>
</feature>
<comment type="cofactor">
    <cofactor evidence="1">
        <name>biotin</name>
        <dbReference type="ChEBI" id="CHEBI:57586"/>
    </cofactor>
</comment>
<dbReference type="PANTHER" id="PTHR18866">
    <property type="entry name" value="CARBOXYLASE:PYRUVATE/ACETYL-COA/PROPIONYL-COA CARBOXYLASE"/>
    <property type="match status" value="1"/>
</dbReference>
<dbReference type="Pfam" id="PF00289">
    <property type="entry name" value="Biotin_carb_N"/>
    <property type="match status" value="1"/>
</dbReference>